<evidence type="ECO:0000313" key="1">
    <source>
        <dbReference type="EMBL" id="KAI0083576.1"/>
    </source>
</evidence>
<dbReference type="Proteomes" id="UP001055072">
    <property type="component" value="Unassembled WGS sequence"/>
</dbReference>
<reference evidence="1" key="1">
    <citation type="journal article" date="2021" name="Environ. Microbiol.">
        <title>Gene family expansions and transcriptome signatures uncover fungal adaptations to wood decay.</title>
        <authorList>
            <person name="Hage H."/>
            <person name="Miyauchi S."/>
            <person name="Viragh M."/>
            <person name="Drula E."/>
            <person name="Min B."/>
            <person name="Chaduli D."/>
            <person name="Navarro D."/>
            <person name="Favel A."/>
            <person name="Norest M."/>
            <person name="Lesage-Meessen L."/>
            <person name="Balint B."/>
            <person name="Merenyi Z."/>
            <person name="de Eugenio L."/>
            <person name="Morin E."/>
            <person name="Martinez A.T."/>
            <person name="Baldrian P."/>
            <person name="Stursova M."/>
            <person name="Martinez M.J."/>
            <person name="Novotny C."/>
            <person name="Magnuson J.K."/>
            <person name="Spatafora J.W."/>
            <person name="Maurice S."/>
            <person name="Pangilinan J."/>
            <person name="Andreopoulos W."/>
            <person name="LaButti K."/>
            <person name="Hundley H."/>
            <person name="Na H."/>
            <person name="Kuo A."/>
            <person name="Barry K."/>
            <person name="Lipzen A."/>
            <person name="Henrissat B."/>
            <person name="Riley R."/>
            <person name="Ahrendt S."/>
            <person name="Nagy L.G."/>
            <person name="Grigoriev I.V."/>
            <person name="Martin F."/>
            <person name="Rosso M.N."/>
        </authorList>
    </citation>
    <scope>NUCLEOTIDE SEQUENCE</scope>
    <source>
        <strain evidence="1">CBS 384.51</strain>
    </source>
</reference>
<organism evidence="1 2">
    <name type="scientific">Irpex rosettiformis</name>
    <dbReference type="NCBI Taxonomy" id="378272"/>
    <lineage>
        <taxon>Eukaryota</taxon>
        <taxon>Fungi</taxon>
        <taxon>Dikarya</taxon>
        <taxon>Basidiomycota</taxon>
        <taxon>Agaricomycotina</taxon>
        <taxon>Agaricomycetes</taxon>
        <taxon>Polyporales</taxon>
        <taxon>Irpicaceae</taxon>
        <taxon>Irpex</taxon>
    </lineage>
</organism>
<comment type="caution">
    <text evidence="1">The sequence shown here is derived from an EMBL/GenBank/DDBJ whole genome shotgun (WGS) entry which is preliminary data.</text>
</comment>
<dbReference type="EMBL" id="MU274959">
    <property type="protein sequence ID" value="KAI0083576.1"/>
    <property type="molecule type" value="Genomic_DNA"/>
</dbReference>
<gene>
    <name evidence="1" type="ORF">BDY19DRAFT_1051732</name>
</gene>
<keyword evidence="2" id="KW-1185">Reference proteome</keyword>
<evidence type="ECO:0000313" key="2">
    <source>
        <dbReference type="Proteomes" id="UP001055072"/>
    </source>
</evidence>
<proteinExistence type="predicted"/>
<name>A0ACB8TNL4_9APHY</name>
<sequence>MVKPEEIFTDVLRQLKAAGLTWGDFVDWISDPNSTCSAINRYDGFFCNSTQVKRVLDHWISWQNCKSGQALLRSWALEHITGQITKEGDTVTKSNILQSRTMAIDPSFVLRFDLQGIYQQLSTMCPTITSILHSFCTTSKQKRKMSDKVQERKQQRVGTAMLTLLGERSQQNSYFKHIVALYLYATGVSRQAISVLAHLGVGSSYTTIAASNDDPSLLTSESPSQASSKAAAGSSALDTSQVELTDTTHISGMAEASVVEHAMDGWEETSGSESDTSVESDSDTDLDRTGSEDERTSASNDESEEEIPLCELVKTKNNLLKAGAHCLIDSETDLLKSQLGESKAHPPSSKKRQYTGLLSRLSLACRLATRKIAGEKSVMHVYDNINWILKAIEQILGRSQSQENGTCATIFPLYNTRQEDMKTKDLLASLEKASLLKLEDITLTLDEQKMHRECMIHAVLRILINFGGEHYACFKKEVDARMPQSEDLITLHKTDVYPLPTMNINESSITGNAEVMEAIFTELGEDINTQEFQDNIRIVCGDQLSVANLRSVTLNRLGHDSPSQTFANIVTTPGLFHAQIHIVSGTLETHWGSAEGPQDPGSLHFHNTVLSRKPIVLSSLPPYRTCRDLLFVSLYARVFRCLELVSGCESLDEYPKSVTFAQLYGHATQIVDQYATAQVATGLRRARKAELQKREDERAPQGDVVLENAVLFMRDALLIREFTDAIKCGDSGRVVLCLKQFALSYRGCGRTKYAHEMLHIIHNFTHVWPKPLRKIVLDNWLVNTTGHVNAFLPLDLLQEHMNFWIKTIYNANGSNASWEWLEKISPCVDVLRQLATHMNSTLGSRLGQKHHAPDLSKDIRKLLDSLREKSVYEVRPGRTIDQPSAEVTNIVTTGLHSLPGPLREYNERFEQLRERYRKKPLIGDALLDTKTRSSRVLPVDAPSQLCVEPSNASNCHENDDEDLWAALEEASSSFAGPFTLESEYDFTLDLD</sequence>
<accession>A0ACB8TNL4</accession>
<protein>
    <submittedName>
        <fullName evidence="1">Uncharacterized protein</fullName>
    </submittedName>
</protein>